<dbReference type="EMBL" id="BJWL01000008">
    <property type="protein sequence ID" value="GFY92425.1"/>
    <property type="molecule type" value="Genomic_DNA"/>
</dbReference>
<evidence type="ECO:0000256" key="1">
    <source>
        <dbReference type="SAM" id="MobiDB-lite"/>
    </source>
</evidence>
<proteinExistence type="predicted"/>
<protein>
    <submittedName>
        <fullName evidence="3">WD-40 repeat family protein</fullName>
    </submittedName>
</protein>
<keyword evidence="4" id="KW-1185">Reference proteome</keyword>
<organism evidence="3 4">
    <name type="scientific">Actinidia rufa</name>
    <dbReference type="NCBI Taxonomy" id="165716"/>
    <lineage>
        <taxon>Eukaryota</taxon>
        <taxon>Viridiplantae</taxon>
        <taxon>Streptophyta</taxon>
        <taxon>Embryophyta</taxon>
        <taxon>Tracheophyta</taxon>
        <taxon>Spermatophyta</taxon>
        <taxon>Magnoliopsida</taxon>
        <taxon>eudicotyledons</taxon>
        <taxon>Gunneridae</taxon>
        <taxon>Pentapetalae</taxon>
        <taxon>asterids</taxon>
        <taxon>Ericales</taxon>
        <taxon>Actinidiaceae</taxon>
        <taxon>Actinidia</taxon>
    </lineage>
</organism>
<sequence length="121" mass="13363">MKKVVGTHQTEDINTVSDSKDDQSGCGDLTPHQNLANLRHSSGGSEDAYEYSTGKFTREFDFPQLLGCITIAIVQAWGLRDNSSLTLANPSLRPVLILAFIYMGMVDTLLVFHHKRPGLNQ</sequence>
<feature type="transmembrane region" description="Helical" evidence="2">
    <location>
        <begin position="91"/>
        <end position="112"/>
    </location>
</feature>
<dbReference type="AlphaFoldDB" id="A0A7J0F153"/>
<keyword evidence="2" id="KW-1133">Transmembrane helix</keyword>
<keyword evidence="2" id="KW-0812">Transmembrane</keyword>
<gene>
    <name evidence="3" type="ORF">Acr_08g0008210</name>
</gene>
<dbReference type="Proteomes" id="UP000585474">
    <property type="component" value="Unassembled WGS sequence"/>
</dbReference>
<feature type="region of interest" description="Disordered" evidence="1">
    <location>
        <begin position="1"/>
        <end position="44"/>
    </location>
</feature>
<name>A0A7J0F153_9ERIC</name>
<evidence type="ECO:0000313" key="3">
    <source>
        <dbReference type="EMBL" id="GFY92425.1"/>
    </source>
</evidence>
<feature type="compositionally biased region" description="Polar residues" evidence="1">
    <location>
        <begin position="31"/>
        <end position="44"/>
    </location>
</feature>
<keyword evidence="2" id="KW-0472">Membrane</keyword>
<comment type="caution">
    <text evidence="3">The sequence shown here is derived from an EMBL/GenBank/DDBJ whole genome shotgun (WGS) entry which is preliminary data.</text>
</comment>
<reference evidence="3 4" key="1">
    <citation type="submission" date="2019-07" db="EMBL/GenBank/DDBJ databases">
        <title>De Novo Assembly of kiwifruit Actinidia rufa.</title>
        <authorList>
            <person name="Sugita-Konishi S."/>
            <person name="Sato K."/>
            <person name="Mori E."/>
            <person name="Abe Y."/>
            <person name="Kisaki G."/>
            <person name="Hamano K."/>
            <person name="Suezawa K."/>
            <person name="Otani M."/>
            <person name="Fukuda T."/>
            <person name="Manabe T."/>
            <person name="Gomi K."/>
            <person name="Tabuchi M."/>
            <person name="Akimitsu K."/>
            <person name="Kataoka I."/>
        </authorList>
    </citation>
    <scope>NUCLEOTIDE SEQUENCE [LARGE SCALE GENOMIC DNA]</scope>
    <source>
        <strain evidence="4">cv. Fuchu</strain>
    </source>
</reference>
<evidence type="ECO:0000313" key="4">
    <source>
        <dbReference type="Proteomes" id="UP000585474"/>
    </source>
</evidence>
<accession>A0A7J0F153</accession>
<feature type="transmembrane region" description="Helical" evidence="2">
    <location>
        <begin position="62"/>
        <end position="79"/>
    </location>
</feature>
<evidence type="ECO:0000256" key="2">
    <source>
        <dbReference type="SAM" id="Phobius"/>
    </source>
</evidence>